<dbReference type="SMART" id="SM00989">
    <property type="entry name" value="V4R"/>
    <property type="match status" value="1"/>
</dbReference>
<keyword evidence="4" id="KW-1185">Reference proteome</keyword>
<sequence>MDNQLFESISNQKGYITVDGERMILTSPSVFGTLIKDLVNNLSEERMKGFMIRYGWNLGVNDARKILKEKSSSFEELLKHGPVLHMMRGYTEVERTHFEISYHPDQSLKSIHVEGIWKNSYEAEGYVKQFSQSNAPVCHTLVGYASGYYSEICQRPIYFKETSCKSMGSEQCYYVGKDLDQWNGEMDEELLYYENQTIVKELERTYEQLLEERNNISHTFQIHKRLTDELAKGNDLKSIADVVFEETDLPVLIEDAHFNPIASSGMTPQRVYEIQEALKQGQELKQTEVIEVDLCVRLITPIFLNQQLLGYCSFIKGVTDQFSKVDQMIIERTATVCSLYMLNEKNAFEATERMKGQFLEQIIHGQLLSKQDILKRGTFINIDLEKPHYIAVMKYDHQSINEKSDLLFFEKLVESVRNYFKGNSNVLIGQKGGQLVFLMQAPKNLSHIKEVFRALIGHLEEEYLGQQFSIGVSTSGEDIQLAPQLYHEASISLQMSNVHGPITLFEELGVVGILLHSKDQDAMYLKAKQLLGPLYQEDENAQEFLKTLYVFLSNGGKLEKTMDDLALSMSGLRYRIKRIETLTEHNLRDPNITYQLLLTLHFLISEGKLELK</sequence>
<reference evidence="3 4" key="1">
    <citation type="submission" date="2016-10" db="EMBL/GenBank/DDBJ databases">
        <authorList>
            <person name="de Groot N.N."/>
        </authorList>
    </citation>
    <scope>NUCLEOTIDE SEQUENCE [LARGE SCALE GENOMIC DNA]</scope>
    <source>
        <strain evidence="3 4">CGMCC 1.3442</strain>
    </source>
</reference>
<evidence type="ECO:0000313" key="4">
    <source>
        <dbReference type="Proteomes" id="UP000199334"/>
    </source>
</evidence>
<dbReference type="InterPro" id="IPR042070">
    <property type="entry name" value="PucR_C-HTH_sf"/>
</dbReference>
<dbReference type="Pfam" id="PF13556">
    <property type="entry name" value="HTH_30"/>
    <property type="match status" value="1"/>
</dbReference>
<dbReference type="InterPro" id="IPR025736">
    <property type="entry name" value="PucR_C-HTH_dom"/>
</dbReference>
<dbReference type="SUPFAM" id="SSF111126">
    <property type="entry name" value="Ligand-binding domain in the NO signalling and Golgi transport"/>
    <property type="match status" value="1"/>
</dbReference>
<dbReference type="InterPro" id="IPR051448">
    <property type="entry name" value="CdaR-like_regulators"/>
</dbReference>
<dbReference type="Pfam" id="PF02830">
    <property type="entry name" value="V4R"/>
    <property type="match status" value="1"/>
</dbReference>
<organism evidence="3 4">
    <name type="scientific">Tenuibacillus multivorans</name>
    <dbReference type="NCBI Taxonomy" id="237069"/>
    <lineage>
        <taxon>Bacteria</taxon>
        <taxon>Bacillati</taxon>
        <taxon>Bacillota</taxon>
        <taxon>Bacilli</taxon>
        <taxon>Bacillales</taxon>
        <taxon>Bacillaceae</taxon>
        <taxon>Tenuibacillus</taxon>
    </lineage>
</organism>
<dbReference type="InterPro" id="IPR010523">
    <property type="entry name" value="XylR_N"/>
</dbReference>
<dbReference type="Gene3D" id="3.30.1380.20">
    <property type="entry name" value="Trafficking protein particle complex subunit 3"/>
    <property type="match status" value="1"/>
</dbReference>
<feature type="domain" description="4-vinyl reductase 4VR" evidence="2">
    <location>
        <begin position="116"/>
        <end position="178"/>
    </location>
</feature>
<dbReference type="AlphaFoldDB" id="A0A1H0ES83"/>
<dbReference type="Proteomes" id="UP000199334">
    <property type="component" value="Unassembled WGS sequence"/>
</dbReference>
<dbReference type="RefSeq" id="WP_176753082.1">
    <property type="nucleotide sequence ID" value="NZ_BJVZ01000007.1"/>
</dbReference>
<dbReference type="STRING" id="237069.SAMN05216498_0040"/>
<evidence type="ECO:0000259" key="2">
    <source>
        <dbReference type="SMART" id="SM00989"/>
    </source>
</evidence>
<name>A0A1H0ES83_9BACI</name>
<dbReference type="PANTHER" id="PTHR33744:SF1">
    <property type="entry name" value="DNA-BINDING TRANSCRIPTIONAL ACTIVATOR ADER"/>
    <property type="match status" value="1"/>
</dbReference>
<evidence type="ECO:0000256" key="1">
    <source>
        <dbReference type="ARBA" id="ARBA00006754"/>
    </source>
</evidence>
<dbReference type="InterPro" id="IPR004096">
    <property type="entry name" value="V4R"/>
</dbReference>
<proteinExistence type="inferred from homology"/>
<protein>
    <submittedName>
        <fullName evidence="3">Sugar diacid utilization regulator</fullName>
    </submittedName>
</protein>
<dbReference type="InterPro" id="IPR024096">
    <property type="entry name" value="NO_sig/Golgi_transp_ligand-bd"/>
</dbReference>
<comment type="similarity">
    <text evidence="1">Belongs to the CdaR family.</text>
</comment>
<gene>
    <name evidence="3" type="ORF">SAMN05216498_0040</name>
</gene>
<dbReference type="Pfam" id="PF06505">
    <property type="entry name" value="XylR_N"/>
    <property type="match status" value="1"/>
</dbReference>
<accession>A0A1H0ES83</accession>
<dbReference type="InterPro" id="IPR041522">
    <property type="entry name" value="CdaR_GGDEF"/>
</dbReference>
<dbReference type="Gene3D" id="1.10.10.2840">
    <property type="entry name" value="PucR C-terminal helix-turn-helix domain"/>
    <property type="match status" value="1"/>
</dbReference>
<evidence type="ECO:0000313" key="3">
    <source>
        <dbReference type="EMBL" id="SDN85176.1"/>
    </source>
</evidence>
<dbReference type="PANTHER" id="PTHR33744">
    <property type="entry name" value="CARBOHYDRATE DIACID REGULATOR"/>
    <property type="match status" value="1"/>
</dbReference>
<dbReference type="EMBL" id="FNIG01000010">
    <property type="protein sequence ID" value="SDN85176.1"/>
    <property type="molecule type" value="Genomic_DNA"/>
</dbReference>
<dbReference type="Pfam" id="PF17853">
    <property type="entry name" value="GGDEF_2"/>
    <property type="match status" value="1"/>
</dbReference>